<evidence type="ECO:0000256" key="1">
    <source>
        <dbReference type="SAM" id="MobiDB-lite"/>
    </source>
</evidence>
<evidence type="ECO:0000313" key="3">
    <source>
        <dbReference type="Proteomes" id="UP000625711"/>
    </source>
</evidence>
<organism evidence="2 3">
    <name type="scientific">Rhynchophorus ferrugineus</name>
    <name type="common">Red palm weevil</name>
    <name type="synonym">Curculio ferrugineus</name>
    <dbReference type="NCBI Taxonomy" id="354439"/>
    <lineage>
        <taxon>Eukaryota</taxon>
        <taxon>Metazoa</taxon>
        <taxon>Ecdysozoa</taxon>
        <taxon>Arthropoda</taxon>
        <taxon>Hexapoda</taxon>
        <taxon>Insecta</taxon>
        <taxon>Pterygota</taxon>
        <taxon>Neoptera</taxon>
        <taxon>Endopterygota</taxon>
        <taxon>Coleoptera</taxon>
        <taxon>Polyphaga</taxon>
        <taxon>Cucujiformia</taxon>
        <taxon>Curculionidae</taxon>
        <taxon>Dryophthorinae</taxon>
        <taxon>Rhynchophorus</taxon>
    </lineage>
</organism>
<proteinExistence type="predicted"/>
<sequence length="122" mass="13661">MSRSHLEKVHRQAGGLLLATLMSYRLPSQSLFRLAKRRRGPTTEPAPLPSSPQDSPGLFSTLSRLFSPRSALVPHSARVRTPNGNLIANFDYGAFLLVFFFTLSRIPNMTLIRGELLEVIWV</sequence>
<feature type="region of interest" description="Disordered" evidence="1">
    <location>
        <begin position="36"/>
        <end position="57"/>
    </location>
</feature>
<accession>A0A834M5F0</accession>
<protein>
    <submittedName>
        <fullName evidence="2">Uncharacterized protein</fullName>
    </submittedName>
</protein>
<comment type="caution">
    <text evidence="2">The sequence shown here is derived from an EMBL/GenBank/DDBJ whole genome shotgun (WGS) entry which is preliminary data.</text>
</comment>
<dbReference type="EMBL" id="JAACXV010013718">
    <property type="protein sequence ID" value="KAF7272726.1"/>
    <property type="molecule type" value="Genomic_DNA"/>
</dbReference>
<reference evidence="2" key="1">
    <citation type="submission" date="2020-08" db="EMBL/GenBank/DDBJ databases">
        <title>Genome sequencing and assembly of the red palm weevil Rhynchophorus ferrugineus.</title>
        <authorList>
            <person name="Dias G.B."/>
            <person name="Bergman C.M."/>
            <person name="Manee M."/>
        </authorList>
    </citation>
    <scope>NUCLEOTIDE SEQUENCE</scope>
    <source>
        <strain evidence="2">AA-2017</strain>
        <tissue evidence="2">Whole larva</tissue>
    </source>
</reference>
<name>A0A834M5F0_RHYFE</name>
<keyword evidence="3" id="KW-1185">Reference proteome</keyword>
<dbReference type="AlphaFoldDB" id="A0A834M5F0"/>
<dbReference type="Proteomes" id="UP000625711">
    <property type="component" value="Unassembled WGS sequence"/>
</dbReference>
<gene>
    <name evidence="2" type="ORF">GWI33_014514</name>
</gene>
<evidence type="ECO:0000313" key="2">
    <source>
        <dbReference type="EMBL" id="KAF7272726.1"/>
    </source>
</evidence>